<dbReference type="Gene3D" id="1.10.260.40">
    <property type="entry name" value="lambda repressor-like DNA-binding domains"/>
    <property type="match status" value="1"/>
</dbReference>
<dbReference type="PROSITE" id="PS50932">
    <property type="entry name" value="HTH_LACI_2"/>
    <property type="match status" value="1"/>
</dbReference>
<feature type="domain" description="HTH lacI-type" evidence="5">
    <location>
        <begin position="1"/>
        <end position="51"/>
    </location>
</feature>
<dbReference type="Pfam" id="PF13377">
    <property type="entry name" value="Peripla_BP_3"/>
    <property type="match status" value="1"/>
</dbReference>
<dbReference type="Pfam" id="PF00356">
    <property type="entry name" value="LacI"/>
    <property type="match status" value="1"/>
</dbReference>
<dbReference type="OrthoDB" id="9790412at2"/>
<keyword evidence="4" id="KW-0804">Transcription</keyword>
<evidence type="ECO:0000256" key="1">
    <source>
        <dbReference type="ARBA" id="ARBA00022491"/>
    </source>
</evidence>
<dbReference type="SUPFAM" id="SSF53822">
    <property type="entry name" value="Periplasmic binding protein-like I"/>
    <property type="match status" value="1"/>
</dbReference>
<reference evidence="6 7" key="2">
    <citation type="submission" date="2019-09" db="EMBL/GenBank/DDBJ databases">
        <authorList>
            <person name="Jin C."/>
        </authorList>
    </citation>
    <scope>NUCLEOTIDE SEQUENCE [LARGE SCALE GENOMIC DNA]</scope>
    <source>
        <strain evidence="6 7">AN110305</strain>
    </source>
</reference>
<dbReference type="InterPro" id="IPR046335">
    <property type="entry name" value="LacI/GalR-like_sensor"/>
</dbReference>
<dbReference type="GO" id="GO:0000976">
    <property type="term" value="F:transcription cis-regulatory region binding"/>
    <property type="evidence" value="ECO:0007669"/>
    <property type="project" value="TreeGrafter"/>
</dbReference>
<organism evidence="6 7">
    <name type="scientific">Solihabitans fulvus</name>
    <dbReference type="NCBI Taxonomy" id="1892852"/>
    <lineage>
        <taxon>Bacteria</taxon>
        <taxon>Bacillati</taxon>
        <taxon>Actinomycetota</taxon>
        <taxon>Actinomycetes</taxon>
        <taxon>Pseudonocardiales</taxon>
        <taxon>Pseudonocardiaceae</taxon>
        <taxon>Solihabitans</taxon>
    </lineage>
</organism>
<dbReference type="InterPro" id="IPR028082">
    <property type="entry name" value="Peripla_BP_I"/>
</dbReference>
<evidence type="ECO:0000313" key="7">
    <source>
        <dbReference type="Proteomes" id="UP000323454"/>
    </source>
</evidence>
<dbReference type="InterPro" id="IPR010982">
    <property type="entry name" value="Lambda_DNA-bd_dom_sf"/>
</dbReference>
<dbReference type="InterPro" id="IPR000843">
    <property type="entry name" value="HTH_LacI"/>
</dbReference>
<keyword evidence="1" id="KW-0678">Repressor</keyword>
<dbReference type="AlphaFoldDB" id="A0A5B2XDU9"/>
<dbReference type="GO" id="GO:0003700">
    <property type="term" value="F:DNA-binding transcription factor activity"/>
    <property type="evidence" value="ECO:0007669"/>
    <property type="project" value="TreeGrafter"/>
</dbReference>
<dbReference type="Proteomes" id="UP000323454">
    <property type="component" value="Unassembled WGS sequence"/>
</dbReference>
<dbReference type="EMBL" id="VUOB01000031">
    <property type="protein sequence ID" value="KAA2261131.1"/>
    <property type="molecule type" value="Genomic_DNA"/>
</dbReference>
<evidence type="ECO:0000259" key="5">
    <source>
        <dbReference type="PROSITE" id="PS50932"/>
    </source>
</evidence>
<evidence type="ECO:0000313" key="6">
    <source>
        <dbReference type="EMBL" id="KAA2261131.1"/>
    </source>
</evidence>
<dbReference type="SMART" id="SM00354">
    <property type="entry name" value="HTH_LACI"/>
    <property type="match status" value="1"/>
</dbReference>
<dbReference type="PANTHER" id="PTHR30146:SF148">
    <property type="entry name" value="HTH-TYPE TRANSCRIPTIONAL REPRESSOR PURR-RELATED"/>
    <property type="match status" value="1"/>
</dbReference>
<reference evidence="6 7" key="1">
    <citation type="submission" date="2019-09" db="EMBL/GenBank/DDBJ databases">
        <title>Goodfellowia gen. nov., a new genus of the Pseudonocardineae related to Actinoalloteichus, containing Goodfellowia coeruleoviolacea gen. nov., comb. nov. gen. nov., comb. nov.</title>
        <authorList>
            <person name="Labeda D."/>
        </authorList>
    </citation>
    <scope>NUCLEOTIDE SEQUENCE [LARGE SCALE GENOMIC DNA]</scope>
    <source>
        <strain evidence="6 7">AN110305</strain>
    </source>
</reference>
<keyword evidence="7" id="KW-1185">Reference proteome</keyword>
<accession>A0A5B2XDU9</accession>
<gene>
    <name evidence="6" type="ORF">F0L68_18855</name>
</gene>
<protein>
    <submittedName>
        <fullName evidence="6">LacI family transcriptional regulator</fullName>
    </submittedName>
</protein>
<proteinExistence type="predicted"/>
<dbReference type="CDD" id="cd06267">
    <property type="entry name" value="PBP1_LacI_sugar_binding-like"/>
    <property type="match status" value="1"/>
</dbReference>
<evidence type="ECO:0000256" key="2">
    <source>
        <dbReference type="ARBA" id="ARBA00023015"/>
    </source>
</evidence>
<dbReference type="SUPFAM" id="SSF47413">
    <property type="entry name" value="lambda repressor-like DNA-binding domains"/>
    <property type="match status" value="1"/>
</dbReference>
<keyword evidence="2" id="KW-0805">Transcription regulation</keyword>
<name>A0A5B2XDU9_9PSEU</name>
<comment type="caution">
    <text evidence="6">The sequence shown here is derived from an EMBL/GenBank/DDBJ whole genome shotgun (WGS) entry which is preliminary data.</text>
</comment>
<dbReference type="Gene3D" id="3.40.50.2300">
    <property type="match status" value="2"/>
</dbReference>
<evidence type="ECO:0000256" key="3">
    <source>
        <dbReference type="ARBA" id="ARBA00023125"/>
    </source>
</evidence>
<sequence length="332" mass="35323">MTGVSQATVSMVLNNRDDGEIRIPQETRDRVLAAIQSTGYVANPIARSLISQDNRIFGVFTYESVFPSEDLDFYHPFLAGIERRAEQLGYDLVLFTSSPVVDGGRKIFHAGSRLRLADGCVVLGRRVDRAELARLVAEGFPFVSVGRRDDVAAGPVAAVGADYVSAVAELVRRTGGLGHRTVAFVGEGAGPESSADRWAGFAAGVADAGVRSVRLRAKGRDAGEVLDSLVEHGATAMFVEDPDDTAALVEECGRRGVRIPEDVSLVELGGSPPRTARATPDFTGFRIPREEMGAQAVDLLARILGGDRGPRTRLLPCRIVAGATLAAPRSTP</sequence>
<keyword evidence="3" id="KW-0238">DNA-binding</keyword>
<dbReference type="PANTHER" id="PTHR30146">
    <property type="entry name" value="LACI-RELATED TRANSCRIPTIONAL REPRESSOR"/>
    <property type="match status" value="1"/>
</dbReference>
<evidence type="ECO:0000256" key="4">
    <source>
        <dbReference type="ARBA" id="ARBA00023163"/>
    </source>
</evidence>
<dbReference type="CDD" id="cd01392">
    <property type="entry name" value="HTH_LacI"/>
    <property type="match status" value="1"/>
</dbReference>